<keyword evidence="6 13" id="KW-0547">Nucleotide-binding</keyword>
<accession>A0A919KSD0</accession>
<evidence type="ECO:0000256" key="14">
    <source>
        <dbReference type="RuleBase" id="RU000578"/>
    </source>
</evidence>
<evidence type="ECO:0000256" key="3">
    <source>
        <dbReference type="ARBA" id="ARBA00020170"/>
    </source>
</evidence>
<dbReference type="EMBL" id="BNCD01000001">
    <property type="protein sequence ID" value="GHH70286.1"/>
    <property type="molecule type" value="Genomic_DNA"/>
</dbReference>
<keyword evidence="10 13" id="KW-0234">DNA repair</keyword>
<dbReference type="Proteomes" id="UP000603708">
    <property type="component" value="Unassembled WGS sequence"/>
</dbReference>
<evidence type="ECO:0000256" key="10">
    <source>
        <dbReference type="ARBA" id="ARBA00023204"/>
    </source>
</evidence>
<dbReference type="PROSITE" id="PS00617">
    <property type="entry name" value="RECF_1"/>
    <property type="match status" value="1"/>
</dbReference>
<dbReference type="Gene3D" id="1.20.1050.90">
    <property type="entry name" value="RecF/RecN/SMC, N-terminal domain"/>
    <property type="match status" value="1"/>
</dbReference>
<dbReference type="InterPro" id="IPR018078">
    <property type="entry name" value="DNA-binding_RecF_CS"/>
</dbReference>
<comment type="caution">
    <text evidence="17">The sequence shown here is derived from an EMBL/GenBank/DDBJ whole genome shotgun (WGS) entry which is preliminary data.</text>
</comment>
<name>A0A919KSD0_9ACTN</name>
<evidence type="ECO:0000256" key="1">
    <source>
        <dbReference type="ARBA" id="ARBA00004496"/>
    </source>
</evidence>
<keyword evidence="5 13" id="KW-0235">DNA replication</keyword>
<dbReference type="InterPro" id="IPR001238">
    <property type="entry name" value="DNA-binding_RecF"/>
</dbReference>
<dbReference type="PANTHER" id="PTHR32182:SF0">
    <property type="entry name" value="DNA REPLICATION AND REPAIR PROTEIN RECF"/>
    <property type="match status" value="1"/>
</dbReference>
<evidence type="ECO:0000256" key="9">
    <source>
        <dbReference type="ARBA" id="ARBA00023125"/>
    </source>
</evidence>
<proteinExistence type="inferred from homology"/>
<dbReference type="RefSeq" id="WP_189929077.1">
    <property type="nucleotide sequence ID" value="NZ_BNCD01000001.1"/>
</dbReference>
<evidence type="ECO:0000256" key="2">
    <source>
        <dbReference type="ARBA" id="ARBA00008016"/>
    </source>
</evidence>
<dbReference type="AlphaFoldDB" id="A0A919KSD0"/>
<evidence type="ECO:0000313" key="18">
    <source>
        <dbReference type="Proteomes" id="UP000603708"/>
    </source>
</evidence>
<sequence length="409" mass="44060">MHLTHLSLADFRSYAQVDVALDPGVTAFVGPNGQGKTNLVEAVGYLATLGSHRVSSDAPLVRMGAERAVVRAAVRQGERRQLVELELNPGKANRARINRSSQVKPRDVLGIVRTVLFAPEDLALIKGDPGERRRFLDELITARTPRMAGVRSDYERVLKQRNTLLKSAALARRHGGRSMDLSTLDVWDQHLARAGAELLAQRLSLIAALQPLADKAYEQLAPGGGPVTLEYKPSAPGGAETRDDLFEQLMGALGGARKQEIERGVTLVGPHRDDLLIRLGRLPAKGYASHGESWSCALALRLASYDLLRAEDPWAPQHGPTPSAPPQEAAADASSTASTAPSAEGRRPGEPVLVLDDVFAELDARRRERLAELVAPGEQVLVTAAVDDDVPAVLTGRRYAVADGTVERI</sequence>
<dbReference type="InterPro" id="IPR042174">
    <property type="entry name" value="RecF_2"/>
</dbReference>
<evidence type="ECO:0000256" key="11">
    <source>
        <dbReference type="ARBA" id="ARBA00023236"/>
    </source>
</evidence>
<evidence type="ECO:0000256" key="12">
    <source>
        <dbReference type="ARBA" id="ARBA00025401"/>
    </source>
</evidence>
<evidence type="ECO:0000256" key="8">
    <source>
        <dbReference type="ARBA" id="ARBA00022840"/>
    </source>
</evidence>
<dbReference type="GO" id="GO:0005524">
    <property type="term" value="F:ATP binding"/>
    <property type="evidence" value="ECO:0007669"/>
    <property type="project" value="UniProtKB-UniRule"/>
</dbReference>
<feature type="domain" description="RecF/RecN/SMC N-terminal" evidence="16">
    <location>
        <begin position="3"/>
        <end position="305"/>
    </location>
</feature>
<keyword evidence="11 13" id="KW-0742">SOS response</keyword>
<dbReference type="GO" id="GO:0006302">
    <property type="term" value="P:double-strand break repair"/>
    <property type="evidence" value="ECO:0007669"/>
    <property type="project" value="TreeGrafter"/>
</dbReference>
<dbReference type="SUPFAM" id="SSF52540">
    <property type="entry name" value="P-loop containing nucleoside triphosphate hydrolases"/>
    <property type="match status" value="1"/>
</dbReference>
<reference evidence="17" key="1">
    <citation type="journal article" date="2014" name="Int. J. Syst. Evol. Microbiol.">
        <title>Complete genome sequence of Corynebacterium casei LMG S-19264T (=DSM 44701T), isolated from a smear-ripened cheese.</title>
        <authorList>
            <consortium name="US DOE Joint Genome Institute (JGI-PGF)"/>
            <person name="Walter F."/>
            <person name="Albersmeier A."/>
            <person name="Kalinowski J."/>
            <person name="Ruckert C."/>
        </authorList>
    </citation>
    <scope>NUCLEOTIDE SEQUENCE</scope>
    <source>
        <strain evidence="17">JCM 5069</strain>
    </source>
</reference>
<dbReference type="GO" id="GO:0009432">
    <property type="term" value="P:SOS response"/>
    <property type="evidence" value="ECO:0007669"/>
    <property type="project" value="UniProtKB-UniRule"/>
</dbReference>
<evidence type="ECO:0000256" key="13">
    <source>
        <dbReference type="HAMAP-Rule" id="MF_00365"/>
    </source>
</evidence>
<feature type="compositionally biased region" description="Low complexity" evidence="15">
    <location>
        <begin position="329"/>
        <end position="343"/>
    </location>
</feature>
<protein>
    <recommendedName>
        <fullName evidence="3 13">DNA replication and repair protein RecF</fullName>
    </recommendedName>
</protein>
<gene>
    <name evidence="13 17" type="primary">recF</name>
    <name evidence="17" type="ORF">GCM10018793_04080</name>
</gene>
<evidence type="ECO:0000256" key="7">
    <source>
        <dbReference type="ARBA" id="ARBA00022763"/>
    </source>
</evidence>
<keyword evidence="9 13" id="KW-0238">DNA-binding</keyword>
<organism evidence="17 18">
    <name type="scientific">Streptomyces sulfonofaciens</name>
    <dbReference type="NCBI Taxonomy" id="68272"/>
    <lineage>
        <taxon>Bacteria</taxon>
        <taxon>Bacillati</taxon>
        <taxon>Actinomycetota</taxon>
        <taxon>Actinomycetes</taxon>
        <taxon>Kitasatosporales</taxon>
        <taxon>Streptomycetaceae</taxon>
        <taxon>Streptomyces</taxon>
    </lineage>
</organism>
<comment type="function">
    <text evidence="12 13 14">The RecF protein is involved in DNA metabolism; it is required for DNA replication and normal SOS inducibility. RecF binds preferentially to single-stranded, linear DNA. It also seems to bind ATP.</text>
</comment>
<dbReference type="PROSITE" id="PS00618">
    <property type="entry name" value="RECF_2"/>
    <property type="match status" value="1"/>
</dbReference>
<keyword evidence="8 13" id="KW-0067">ATP-binding</keyword>
<evidence type="ECO:0000256" key="6">
    <source>
        <dbReference type="ARBA" id="ARBA00022741"/>
    </source>
</evidence>
<dbReference type="HAMAP" id="MF_00365">
    <property type="entry name" value="RecF"/>
    <property type="match status" value="1"/>
</dbReference>
<dbReference type="GO" id="GO:0006260">
    <property type="term" value="P:DNA replication"/>
    <property type="evidence" value="ECO:0007669"/>
    <property type="project" value="UniProtKB-UniRule"/>
</dbReference>
<evidence type="ECO:0000313" key="17">
    <source>
        <dbReference type="EMBL" id="GHH70286.1"/>
    </source>
</evidence>
<evidence type="ECO:0000256" key="4">
    <source>
        <dbReference type="ARBA" id="ARBA00022490"/>
    </source>
</evidence>
<dbReference type="Pfam" id="PF02463">
    <property type="entry name" value="SMC_N"/>
    <property type="match status" value="1"/>
</dbReference>
<dbReference type="NCBIfam" id="TIGR00611">
    <property type="entry name" value="recf"/>
    <property type="match status" value="1"/>
</dbReference>
<comment type="similarity">
    <text evidence="2 13 14">Belongs to the RecF family.</text>
</comment>
<evidence type="ECO:0000259" key="16">
    <source>
        <dbReference type="Pfam" id="PF02463"/>
    </source>
</evidence>
<reference evidence="17" key="2">
    <citation type="submission" date="2020-09" db="EMBL/GenBank/DDBJ databases">
        <authorList>
            <person name="Sun Q."/>
            <person name="Ohkuma M."/>
        </authorList>
    </citation>
    <scope>NUCLEOTIDE SEQUENCE</scope>
    <source>
        <strain evidence="17">JCM 5069</strain>
    </source>
</reference>
<keyword evidence="7 13" id="KW-0227">DNA damage</keyword>
<dbReference type="PANTHER" id="PTHR32182">
    <property type="entry name" value="DNA REPLICATION AND REPAIR PROTEIN RECF"/>
    <property type="match status" value="1"/>
</dbReference>
<dbReference type="GO" id="GO:0005737">
    <property type="term" value="C:cytoplasm"/>
    <property type="evidence" value="ECO:0007669"/>
    <property type="project" value="UniProtKB-SubCell"/>
</dbReference>
<dbReference type="GO" id="GO:0003697">
    <property type="term" value="F:single-stranded DNA binding"/>
    <property type="evidence" value="ECO:0007669"/>
    <property type="project" value="UniProtKB-UniRule"/>
</dbReference>
<dbReference type="InterPro" id="IPR027417">
    <property type="entry name" value="P-loop_NTPase"/>
</dbReference>
<evidence type="ECO:0000256" key="15">
    <source>
        <dbReference type="SAM" id="MobiDB-lite"/>
    </source>
</evidence>
<keyword evidence="4 13" id="KW-0963">Cytoplasm</keyword>
<feature type="binding site" evidence="13">
    <location>
        <begin position="30"/>
        <end position="37"/>
    </location>
    <ligand>
        <name>ATP</name>
        <dbReference type="ChEBI" id="CHEBI:30616"/>
    </ligand>
</feature>
<comment type="subcellular location">
    <subcellularLocation>
        <location evidence="1 13 14">Cytoplasm</location>
    </subcellularLocation>
</comment>
<evidence type="ECO:0000256" key="5">
    <source>
        <dbReference type="ARBA" id="ARBA00022705"/>
    </source>
</evidence>
<dbReference type="FunFam" id="3.40.50.300:FF:000730">
    <property type="entry name" value="DNA replication and repair protein RecF"/>
    <property type="match status" value="1"/>
</dbReference>
<dbReference type="GO" id="GO:0000731">
    <property type="term" value="P:DNA synthesis involved in DNA repair"/>
    <property type="evidence" value="ECO:0007669"/>
    <property type="project" value="TreeGrafter"/>
</dbReference>
<dbReference type="InterPro" id="IPR003395">
    <property type="entry name" value="RecF/RecN/SMC_N"/>
</dbReference>
<keyword evidence="18" id="KW-1185">Reference proteome</keyword>
<dbReference type="Gene3D" id="3.40.50.300">
    <property type="entry name" value="P-loop containing nucleotide triphosphate hydrolases"/>
    <property type="match status" value="1"/>
</dbReference>
<dbReference type="FunFam" id="1.20.1050.90:FF:000004">
    <property type="entry name" value="DNA replication and repair protein RecF"/>
    <property type="match status" value="1"/>
</dbReference>
<feature type="region of interest" description="Disordered" evidence="15">
    <location>
        <begin position="313"/>
        <end position="349"/>
    </location>
</feature>